<evidence type="ECO:0000256" key="5">
    <source>
        <dbReference type="ARBA" id="ARBA00022741"/>
    </source>
</evidence>
<evidence type="ECO:0000259" key="10">
    <source>
        <dbReference type="PROSITE" id="PS50893"/>
    </source>
</evidence>
<dbReference type="PROSITE" id="PS50929">
    <property type="entry name" value="ABC_TM1F"/>
    <property type="match status" value="2"/>
</dbReference>
<dbReference type="PROSITE" id="PS50893">
    <property type="entry name" value="ABC_TRANSPORTER_2"/>
    <property type="match status" value="2"/>
</dbReference>
<keyword evidence="4 9" id="KW-0812">Transmembrane</keyword>
<dbReference type="GeneID" id="300578917"/>
<feature type="domain" description="ABC transmembrane type-1" evidence="11">
    <location>
        <begin position="925"/>
        <end position="1189"/>
    </location>
</feature>
<organism evidence="12 13">
    <name type="scientific">Trichoderma ghanense</name>
    <dbReference type="NCBI Taxonomy" id="65468"/>
    <lineage>
        <taxon>Eukaryota</taxon>
        <taxon>Fungi</taxon>
        <taxon>Dikarya</taxon>
        <taxon>Ascomycota</taxon>
        <taxon>Pezizomycotina</taxon>
        <taxon>Sordariomycetes</taxon>
        <taxon>Hypocreomycetidae</taxon>
        <taxon>Hypocreales</taxon>
        <taxon>Hypocreaceae</taxon>
        <taxon>Trichoderma</taxon>
    </lineage>
</organism>
<dbReference type="Proteomes" id="UP001642720">
    <property type="component" value="Unassembled WGS sequence"/>
</dbReference>
<evidence type="ECO:0000313" key="13">
    <source>
        <dbReference type="Proteomes" id="UP001642720"/>
    </source>
</evidence>
<dbReference type="Pfam" id="PF00005">
    <property type="entry name" value="ABC_tran"/>
    <property type="match status" value="2"/>
</dbReference>
<name>A0ABY2GZC5_9HYPO</name>
<dbReference type="InterPro" id="IPR003593">
    <property type="entry name" value="AAA+_ATPase"/>
</dbReference>
<evidence type="ECO:0000256" key="2">
    <source>
        <dbReference type="ARBA" id="ARBA00022448"/>
    </source>
</evidence>
<comment type="caution">
    <text evidence="12">The sequence shown here is derived from an EMBL/GenBank/DDBJ whole genome shotgun (WGS) entry which is preliminary data.</text>
</comment>
<proteinExistence type="predicted"/>
<dbReference type="SUPFAM" id="SSF52540">
    <property type="entry name" value="P-loop containing nucleoside triphosphate hydrolases"/>
    <property type="match status" value="2"/>
</dbReference>
<feature type="domain" description="ABC transporter" evidence="10">
    <location>
        <begin position="1227"/>
        <end position="1462"/>
    </location>
</feature>
<feature type="transmembrane region" description="Helical" evidence="9">
    <location>
        <begin position="487"/>
        <end position="517"/>
    </location>
</feature>
<gene>
    <name evidence="12" type="ORF">CCMA1212_007296</name>
</gene>
<evidence type="ECO:0000256" key="8">
    <source>
        <dbReference type="ARBA" id="ARBA00023136"/>
    </source>
</evidence>
<dbReference type="SMART" id="SM00382">
    <property type="entry name" value="AAA"/>
    <property type="match status" value="2"/>
</dbReference>
<feature type="transmembrane region" description="Helical" evidence="9">
    <location>
        <begin position="1132"/>
        <end position="1155"/>
    </location>
</feature>
<feature type="transmembrane region" description="Helical" evidence="9">
    <location>
        <begin position="37"/>
        <end position="56"/>
    </location>
</feature>
<reference evidence="12 13" key="1">
    <citation type="submission" date="2018-01" db="EMBL/GenBank/DDBJ databases">
        <title>Genome characterization of the sugarcane-associated fungus Trichoderma ghanense CCMA-1212 and their application in lignocelulose bioconversion.</title>
        <authorList>
            <person name="Steindorff A.S."/>
            <person name="Mendes T.D."/>
            <person name="Vilela E.S.D."/>
            <person name="Rodrigues D.S."/>
            <person name="Formighieri E.F."/>
            <person name="Melo I.S."/>
            <person name="Favaro L.C.L."/>
        </authorList>
    </citation>
    <scope>NUCLEOTIDE SEQUENCE [LARGE SCALE GENOMIC DNA]</scope>
    <source>
        <strain evidence="12 13">CCMA-1212</strain>
    </source>
</reference>
<dbReference type="RefSeq" id="XP_073557098.1">
    <property type="nucleotide sequence ID" value="XM_073704467.1"/>
</dbReference>
<dbReference type="SUPFAM" id="SSF90123">
    <property type="entry name" value="ABC transporter transmembrane region"/>
    <property type="match status" value="2"/>
</dbReference>
<feature type="transmembrane region" description="Helical" evidence="9">
    <location>
        <begin position="1051"/>
        <end position="1068"/>
    </location>
</feature>
<evidence type="ECO:0000256" key="3">
    <source>
        <dbReference type="ARBA" id="ARBA00022475"/>
    </source>
</evidence>
<dbReference type="InterPro" id="IPR056227">
    <property type="entry name" value="TMD0_ABC"/>
</dbReference>
<dbReference type="PANTHER" id="PTHR24223:SF404">
    <property type="entry name" value="ABC MULTIDRUG TRANSPORTER (EUROFUNG)-RELATED"/>
    <property type="match status" value="1"/>
</dbReference>
<dbReference type="InterPro" id="IPR044746">
    <property type="entry name" value="ABCC_6TM_D1"/>
</dbReference>
<dbReference type="InterPro" id="IPR027417">
    <property type="entry name" value="P-loop_NTPase"/>
</dbReference>
<dbReference type="CDD" id="cd18579">
    <property type="entry name" value="ABC_6TM_ABCC_D1"/>
    <property type="match status" value="1"/>
</dbReference>
<sequence length="1465" mass="162710">MLSFEEMGCPPGSDWSFGPQVDPRCRPFDFTLLFEDVFFVTVPAALLLILAPIQIWSLFRQRAAFTVRSRGIQRWKSMTFASILIVQLLYLVYRGQYPELKTRLSLPADILSSTATVLAFFLSRASHARSLRPSTVLDLYLSLSSLLNIARTRTLWLLAAGTPVPILMTLNLSLTLFALVLESIEERKRLANGSPEEFSGIWARISFSWLFPLLRKGHAKVLSQDDLPNLDTRLQSRLLRRQLITAWSKYNPKARHGLLRACFRTHLWTLPSAMLPRLCITAFTFAQPFLVNTTIRFVGDKNANAYHGKGLIVAWALVYLGIAVSRSLYTYEVSRFVAKLRGGLIALVYQHCLEIRAADEGDISAVTLMGTDIERIASSMQLLHETWASLVDVAIACWLLERQLFLACLAPIGLVLVFIGITPQISVAAQKAQVAWIEKVQERLRATTSLLGDIKAVKMLALPHVVSRHLTNLRRNEIKTSKKFRELLVATLMLSLAPLNLAPAATFAVYVVIAVYWTHESFFTAQAFTSLALIGLLTAPVITFIQALPQVVQCVGCFDRIQKYCNYADVDLKDENYYEPGRVDMRDESEVYLLAPDGPGEPFDAPHDNTVSIHSQGLKWSRNGPLILKDLHLDISPETITAITGPIGSGKSSLMKSILGEMIDVSMPDGQQKAGRRYCKHVAYCSQQPWLENTTIRNSILSSSPYEKKWYDEVVTSCGLDADLKRLPRGDETKIGSKGLNLSGGQKHRIALARAIYARKPIVLLDDVFSSMDAHTIDVISSRLLSRVGLLRRQRATVILSTHHRKLMALADMIIILKDGTITAKDTPASLLQSNYANKLGLQLINNGDAAEPAEPSKGPSTEEVFDMAADVAATVSEETDGRHTDIRRKRGELSVYAYYLANAGWWSVAVYGVGVVGWIFCIEFSTVWMKWWSAANAAESDKDTWMYLGVYASLGILGTLSGCICAWAAFISIISRSAARLHSNLLQATLGAPYYSKSTRDIGEVLNRFSRDLELIDMELPSNMVNYTSTAVLCIAKVVILAVFTRYLGVTIPLFAIFIYFLQSFYLQTSRQIRLLAIEAHAPLFTHFSESIAGASTIRAFGWQSYHQERNYRFIDASQRPVYLQSCIQHWLSFVLEMMTAVLAVLLVSTVFVWKDKFSPGSVGVSLVTVIGFSEVLVRLVRTWTTLEPSIGAVSRVKRFTEETEVEERDEKGAYVPAPWPQSGAIEFAGWTASYGTTPNSKPVLTGITLSIKPGEHIAICGRTGSGKTSLILSLLQMLEIIEGSISIDGVDLSTLSHAQVRSRINVVPQDPFLLPGTVRFNVDPLGGASDEEIGRALERVRLKTFVDEQGGFDGEVHLESWSGGQKQLLCFARAMLKRSKILVLDEAMSSVDTETEAIMQQVIDTDFKDVGCTVLAVMHRLEHIRRYDKVALLGGGKLLEYGDPEGLLAGDTELARLYSCYRG</sequence>
<keyword evidence="3" id="KW-1003">Cell membrane</keyword>
<dbReference type="EMBL" id="PPTA01000010">
    <property type="protein sequence ID" value="TFB00897.1"/>
    <property type="molecule type" value="Genomic_DNA"/>
</dbReference>
<dbReference type="Pfam" id="PF00664">
    <property type="entry name" value="ABC_membrane"/>
    <property type="match status" value="1"/>
</dbReference>
<accession>A0ABY2GZC5</accession>
<feature type="transmembrane region" description="Helical" evidence="9">
    <location>
        <begin position="897"/>
        <end position="926"/>
    </location>
</feature>
<keyword evidence="5" id="KW-0547">Nucleotide-binding</keyword>
<dbReference type="Gene3D" id="3.40.50.300">
    <property type="entry name" value="P-loop containing nucleotide triphosphate hydrolases"/>
    <property type="match status" value="2"/>
</dbReference>
<comment type="subcellular location">
    <subcellularLocation>
        <location evidence="1">Cell membrane</location>
        <topology evidence="1">Multi-pass membrane protein</topology>
    </subcellularLocation>
</comment>
<keyword evidence="8 9" id="KW-0472">Membrane</keyword>
<evidence type="ECO:0000256" key="1">
    <source>
        <dbReference type="ARBA" id="ARBA00004651"/>
    </source>
</evidence>
<keyword evidence="6" id="KW-0067">ATP-binding</keyword>
<feature type="transmembrane region" description="Helical" evidence="9">
    <location>
        <begin position="523"/>
        <end position="545"/>
    </location>
</feature>
<dbReference type="CDD" id="cd18580">
    <property type="entry name" value="ABC_6TM_ABCC_D2"/>
    <property type="match status" value="1"/>
</dbReference>
<dbReference type="InterPro" id="IPR011527">
    <property type="entry name" value="ABC1_TM_dom"/>
</dbReference>
<evidence type="ECO:0000256" key="7">
    <source>
        <dbReference type="ARBA" id="ARBA00022989"/>
    </source>
</evidence>
<dbReference type="InterPro" id="IPR050173">
    <property type="entry name" value="ABC_transporter_C-like"/>
</dbReference>
<dbReference type="CDD" id="cd03250">
    <property type="entry name" value="ABCC_MRP_domain1"/>
    <property type="match status" value="1"/>
</dbReference>
<dbReference type="InterPro" id="IPR044726">
    <property type="entry name" value="ABCC_6TM_D2"/>
</dbReference>
<dbReference type="InterPro" id="IPR003439">
    <property type="entry name" value="ABC_transporter-like_ATP-bd"/>
</dbReference>
<evidence type="ECO:0000256" key="9">
    <source>
        <dbReference type="SAM" id="Phobius"/>
    </source>
</evidence>
<feature type="transmembrane region" description="Helical" evidence="9">
    <location>
        <begin position="156"/>
        <end position="181"/>
    </location>
</feature>
<keyword evidence="7 9" id="KW-1133">Transmembrane helix</keyword>
<evidence type="ECO:0000313" key="12">
    <source>
        <dbReference type="EMBL" id="TFB00897.1"/>
    </source>
</evidence>
<feature type="transmembrane region" description="Helical" evidence="9">
    <location>
        <begin position="404"/>
        <end position="426"/>
    </location>
</feature>
<protein>
    <submittedName>
        <fullName evidence="12">Canalicular multispecific organic anion transporter 1</fullName>
    </submittedName>
</protein>
<dbReference type="PANTHER" id="PTHR24223">
    <property type="entry name" value="ATP-BINDING CASSETTE SUB-FAMILY C"/>
    <property type="match status" value="1"/>
</dbReference>
<keyword evidence="13" id="KW-1185">Reference proteome</keyword>
<dbReference type="Pfam" id="PF24357">
    <property type="entry name" value="TMD0_ABC"/>
    <property type="match status" value="1"/>
</dbReference>
<keyword evidence="2" id="KW-0813">Transport</keyword>
<dbReference type="CDD" id="cd03244">
    <property type="entry name" value="ABCC_MRP_domain2"/>
    <property type="match status" value="1"/>
</dbReference>
<feature type="transmembrane region" description="Helical" evidence="9">
    <location>
        <begin position="311"/>
        <end position="331"/>
    </location>
</feature>
<evidence type="ECO:0000256" key="6">
    <source>
        <dbReference type="ARBA" id="ARBA00022840"/>
    </source>
</evidence>
<feature type="domain" description="ABC transporter" evidence="10">
    <location>
        <begin position="613"/>
        <end position="844"/>
    </location>
</feature>
<dbReference type="InterPro" id="IPR036640">
    <property type="entry name" value="ABC1_TM_sf"/>
</dbReference>
<evidence type="ECO:0000259" key="11">
    <source>
        <dbReference type="PROSITE" id="PS50929"/>
    </source>
</evidence>
<dbReference type="Gene3D" id="1.20.1560.10">
    <property type="entry name" value="ABC transporter type 1, transmembrane domain"/>
    <property type="match status" value="2"/>
</dbReference>
<feature type="transmembrane region" description="Helical" evidence="9">
    <location>
        <begin position="77"/>
        <end position="93"/>
    </location>
</feature>
<feature type="domain" description="ABC transmembrane type-1" evidence="11">
    <location>
        <begin position="278"/>
        <end position="553"/>
    </location>
</feature>
<feature type="transmembrane region" description="Helical" evidence="9">
    <location>
        <begin position="274"/>
        <end position="291"/>
    </location>
</feature>
<evidence type="ECO:0000256" key="4">
    <source>
        <dbReference type="ARBA" id="ARBA00022692"/>
    </source>
</evidence>
<feature type="transmembrane region" description="Helical" evidence="9">
    <location>
        <begin position="946"/>
        <end position="975"/>
    </location>
</feature>